<dbReference type="KEGG" id="gme:Gmet_0567"/>
<dbReference type="Pfam" id="PF13186">
    <property type="entry name" value="SPASM"/>
    <property type="match status" value="1"/>
</dbReference>
<dbReference type="Proteomes" id="UP000007073">
    <property type="component" value="Chromosome"/>
</dbReference>
<dbReference type="NCBIfam" id="TIGR04304">
    <property type="entry name" value="GeoRSP_SPASM"/>
    <property type="match status" value="1"/>
</dbReference>
<dbReference type="EMBL" id="CP000148">
    <property type="protein sequence ID" value="ABB30810.1"/>
    <property type="molecule type" value="Genomic_DNA"/>
</dbReference>
<dbReference type="HOGENOM" id="CLU_962276_0_0_7"/>
<evidence type="ECO:0000313" key="2">
    <source>
        <dbReference type="EMBL" id="ABB30810.1"/>
    </source>
</evidence>
<dbReference type="RefSeq" id="WP_004512264.1">
    <property type="nucleotide sequence ID" value="NC_007517.1"/>
</dbReference>
<dbReference type="PANTHER" id="PTHR11228:SF7">
    <property type="entry name" value="PQQA PEPTIDE CYCLASE"/>
    <property type="match status" value="1"/>
</dbReference>
<dbReference type="InterPro" id="IPR013785">
    <property type="entry name" value="Aldolase_TIM"/>
</dbReference>
<dbReference type="AlphaFoldDB" id="Q39Y64"/>
<reference evidence="2 3" key="2">
    <citation type="journal article" date="2009" name="BMC Microbiol.">
        <title>The genome sequence of Geobacter metallireducens: features of metabolism, physiology and regulation common and dissimilar to Geobacter sulfurreducens.</title>
        <authorList>
            <person name="Aklujkar M."/>
            <person name="Krushkal J."/>
            <person name="DiBartolo G."/>
            <person name="Lapidus A."/>
            <person name="Land M.L."/>
            <person name="Lovley D.R."/>
        </authorList>
    </citation>
    <scope>NUCLEOTIDE SEQUENCE [LARGE SCALE GENOMIC DNA]</scope>
    <source>
        <strain evidence="3">ATCC 53774 / DSM 7210 / GS-15</strain>
    </source>
</reference>
<dbReference type="InterPro" id="IPR050377">
    <property type="entry name" value="Radical_SAM_PqqE_MftC-like"/>
</dbReference>
<accession>Q39Y64</accession>
<evidence type="ECO:0000259" key="1">
    <source>
        <dbReference type="Pfam" id="PF13186"/>
    </source>
</evidence>
<dbReference type="InterPro" id="IPR027571">
    <property type="entry name" value="GeoRSP_SPASM"/>
</dbReference>
<sequence>MELASPITIYWDLPPDAHEPSRLMGIAADIVPCRPLMVWITCTAPTLPDGLGAVLERFRESSISVIITIALSTRDESVRALAGQGLVREFLLAVDHAGQLDTGEWKGIAPVGISFAVTSRNWRELPDLMHQCPGYGITRLVLPMQRLYGDEPPFFLTSREQQELADALASAGGTSGLTLTIHDPFLWRAFNPGVPFPQGGCQAANTMIAIAPDGGVYPCPSLPVRLGTVGEASLKEIIASMAKKDVRQRLLEHPGACMACGDVAECRGGCRGRAYVVHQSLEGEDPACW</sequence>
<evidence type="ECO:0000313" key="3">
    <source>
        <dbReference type="Proteomes" id="UP000007073"/>
    </source>
</evidence>
<dbReference type="eggNOG" id="COG0535">
    <property type="taxonomic scope" value="Bacteria"/>
</dbReference>
<protein>
    <submittedName>
        <fullName evidence="2">Iron-sulfur cluster-binding oxidoreductase</fullName>
    </submittedName>
</protein>
<gene>
    <name evidence="2" type="ordered locus">Gmet_0567</name>
</gene>
<name>Q39Y64_GEOMG</name>
<reference evidence="2 3" key="1">
    <citation type="submission" date="2005-10" db="EMBL/GenBank/DDBJ databases">
        <title>Complete sequence of Geobacter metallireducens GS-15.</title>
        <authorList>
            <consortium name="US DOE Joint Genome Institute"/>
            <person name="Copeland A."/>
            <person name="Lucas S."/>
            <person name="Lapidus A."/>
            <person name="Barry K."/>
            <person name="Detter J.C."/>
            <person name="Glavina T."/>
            <person name="Hammon N."/>
            <person name="Israni S."/>
            <person name="Pitluck S."/>
            <person name="Di Bartolo G."/>
            <person name="Chain P."/>
            <person name="Schmutz J."/>
            <person name="Larimer F."/>
            <person name="Land M."/>
            <person name="Kyrpides N."/>
            <person name="Ivanova N."/>
            <person name="Richardson P."/>
        </authorList>
    </citation>
    <scope>NUCLEOTIDE SEQUENCE [LARGE SCALE GENOMIC DNA]</scope>
    <source>
        <strain evidence="3">ATCC 53774 / DSM 7210 / GS-15</strain>
    </source>
</reference>
<feature type="domain" description="4Fe4S-binding SPASM" evidence="1">
    <location>
        <begin position="201"/>
        <end position="260"/>
    </location>
</feature>
<dbReference type="SUPFAM" id="SSF102114">
    <property type="entry name" value="Radical SAM enzymes"/>
    <property type="match status" value="1"/>
</dbReference>
<dbReference type="STRING" id="269799.Gmet_0567"/>
<dbReference type="PANTHER" id="PTHR11228">
    <property type="entry name" value="RADICAL SAM DOMAIN PROTEIN"/>
    <property type="match status" value="1"/>
</dbReference>
<dbReference type="InterPro" id="IPR023885">
    <property type="entry name" value="4Fe4S-binding_SPASM_dom"/>
</dbReference>
<proteinExistence type="predicted"/>
<dbReference type="NCBIfam" id="TIGR04085">
    <property type="entry name" value="rSAM_more_4Fe4S"/>
    <property type="match status" value="1"/>
</dbReference>
<keyword evidence="3" id="KW-1185">Reference proteome</keyword>
<dbReference type="Gene3D" id="3.20.20.70">
    <property type="entry name" value="Aldolase class I"/>
    <property type="match status" value="1"/>
</dbReference>
<dbReference type="InterPro" id="IPR058240">
    <property type="entry name" value="rSAM_sf"/>
</dbReference>
<organism evidence="2 3">
    <name type="scientific">Geobacter metallireducens (strain ATCC 53774 / DSM 7210 / GS-15)</name>
    <dbReference type="NCBI Taxonomy" id="269799"/>
    <lineage>
        <taxon>Bacteria</taxon>
        <taxon>Pseudomonadati</taxon>
        <taxon>Thermodesulfobacteriota</taxon>
        <taxon>Desulfuromonadia</taxon>
        <taxon>Geobacterales</taxon>
        <taxon>Geobacteraceae</taxon>
        <taxon>Geobacter</taxon>
    </lineage>
</organism>